<comment type="catalytic activity">
    <reaction evidence="7">
        <text>butanoyl-CoA + hydrogencarbonate + ATP = (2S)-ethylmalonyl-CoA + ADP + phosphate + H(+)</text>
        <dbReference type="Rhea" id="RHEA:59520"/>
        <dbReference type="ChEBI" id="CHEBI:15378"/>
        <dbReference type="ChEBI" id="CHEBI:17544"/>
        <dbReference type="ChEBI" id="CHEBI:30616"/>
        <dbReference type="ChEBI" id="CHEBI:43474"/>
        <dbReference type="ChEBI" id="CHEBI:57371"/>
        <dbReference type="ChEBI" id="CHEBI:60909"/>
        <dbReference type="ChEBI" id="CHEBI:456216"/>
    </reaction>
    <physiologicalReaction direction="left-to-right" evidence="7">
        <dbReference type="Rhea" id="RHEA:59521"/>
    </physiologicalReaction>
</comment>
<keyword evidence="12" id="KW-1185">Reference proteome</keyword>
<comment type="subunit">
    <text evidence="4">The holoenzyme is a dodecamer composed of 6 PCCA/alpha subunits and 6 PCCB/beta subunits.</text>
</comment>
<evidence type="ECO:0000256" key="7">
    <source>
        <dbReference type="ARBA" id="ARBA00048208"/>
    </source>
</evidence>
<dbReference type="InterPro" id="IPR029045">
    <property type="entry name" value="ClpP/crotonase-like_dom_sf"/>
</dbReference>
<dbReference type="Gene3D" id="3.90.226.10">
    <property type="entry name" value="2-enoyl-CoA Hydratase, Chain A, domain 1"/>
    <property type="match status" value="2"/>
</dbReference>
<dbReference type="PANTHER" id="PTHR43842">
    <property type="entry name" value="PROPIONYL-COA CARBOXYLASE BETA CHAIN"/>
    <property type="match status" value="1"/>
</dbReference>
<dbReference type="GO" id="GO:0009062">
    <property type="term" value="P:fatty acid catabolic process"/>
    <property type="evidence" value="ECO:0007669"/>
    <property type="project" value="UniProtKB-ARBA"/>
</dbReference>
<evidence type="ECO:0000256" key="8">
    <source>
        <dbReference type="ARBA" id="ARBA00049495"/>
    </source>
</evidence>
<dbReference type="PROSITE" id="PS50989">
    <property type="entry name" value="COA_CT_CTER"/>
    <property type="match status" value="1"/>
</dbReference>
<evidence type="ECO:0000256" key="5">
    <source>
        <dbReference type="ARBA" id="ARBA00041138"/>
    </source>
</evidence>
<dbReference type="EMBL" id="JANEYG010000033">
    <property type="protein sequence ID" value="KAJ8917482.1"/>
    <property type="molecule type" value="Genomic_DNA"/>
</dbReference>
<accession>A0AAV8VU28</accession>
<evidence type="ECO:0000256" key="4">
    <source>
        <dbReference type="ARBA" id="ARBA00038567"/>
    </source>
</evidence>
<dbReference type="Proteomes" id="UP001159042">
    <property type="component" value="Unassembled WGS sequence"/>
</dbReference>
<dbReference type="InterPro" id="IPR034733">
    <property type="entry name" value="AcCoA_carboxyl_beta"/>
</dbReference>
<dbReference type="InterPro" id="IPR051047">
    <property type="entry name" value="AccD/PCCB"/>
</dbReference>
<dbReference type="Pfam" id="PF01039">
    <property type="entry name" value="Carboxyl_trans"/>
    <property type="match status" value="1"/>
</dbReference>
<name>A0AAV8VU28_9CUCU</name>
<dbReference type="FunFam" id="3.90.226.10:FF:000016">
    <property type="entry name" value="Propionyl-CoA carboxylase, beta subunit"/>
    <property type="match status" value="1"/>
</dbReference>
<evidence type="ECO:0000313" key="12">
    <source>
        <dbReference type="Proteomes" id="UP001159042"/>
    </source>
</evidence>
<evidence type="ECO:0000259" key="10">
    <source>
        <dbReference type="PROSITE" id="PS50989"/>
    </source>
</evidence>
<dbReference type="InterPro" id="IPR011762">
    <property type="entry name" value="COA_CT_N"/>
</dbReference>
<feature type="domain" description="CoA carboxyltransferase N-terminal" evidence="9">
    <location>
        <begin position="55"/>
        <end position="311"/>
    </location>
</feature>
<comment type="catalytic activity">
    <reaction evidence="8">
        <text>propanoyl-CoA + hydrogencarbonate + ATP = (S)-methylmalonyl-CoA + ADP + phosphate + H(+)</text>
        <dbReference type="Rhea" id="RHEA:23720"/>
        <dbReference type="ChEBI" id="CHEBI:15378"/>
        <dbReference type="ChEBI" id="CHEBI:17544"/>
        <dbReference type="ChEBI" id="CHEBI:30616"/>
        <dbReference type="ChEBI" id="CHEBI:43474"/>
        <dbReference type="ChEBI" id="CHEBI:57327"/>
        <dbReference type="ChEBI" id="CHEBI:57392"/>
        <dbReference type="ChEBI" id="CHEBI:456216"/>
        <dbReference type="EC" id="6.4.1.3"/>
    </reaction>
    <physiologicalReaction direction="left-to-right" evidence="8">
        <dbReference type="Rhea" id="RHEA:23721"/>
    </physiologicalReaction>
</comment>
<gene>
    <name evidence="11" type="ORF">NQ315_005531</name>
</gene>
<protein>
    <recommendedName>
        <fullName evidence="5">Propionyl-CoA carboxylase beta chain, mitochondrial</fullName>
        <ecNumber evidence="3">6.4.1.3</ecNumber>
    </recommendedName>
    <alternativeName>
        <fullName evidence="6">Propanoyl-CoA:carbon dioxide ligase subunit beta</fullName>
    </alternativeName>
</protein>
<comment type="similarity">
    <text evidence="2">Belongs to the AccD/PCCB family.</text>
</comment>
<evidence type="ECO:0000313" key="11">
    <source>
        <dbReference type="EMBL" id="KAJ8917482.1"/>
    </source>
</evidence>
<evidence type="ECO:0000259" key="9">
    <source>
        <dbReference type="PROSITE" id="PS50980"/>
    </source>
</evidence>
<dbReference type="PROSITE" id="PS50980">
    <property type="entry name" value="COA_CT_NTER"/>
    <property type="match status" value="1"/>
</dbReference>
<dbReference type="AlphaFoldDB" id="A0AAV8VU28"/>
<sequence>MDVPGQYPSKLVECVDVPPVADIVMSIRYSISFCSALRKYAARAQQRCFSSAAHTLKIAERIRQTRNRALLGGGQQRIDTQHKKGKLTARERITLFCDPDSFVEYDMFIEHTCTEFGMDKKKFPGDSVITGHGLVNGRPVYVFSQDFTVFGGSLSSVHAKKICKIMDQAILVGAPVVGLNDSGGARIQEGVDSLAGYADIFQRNVLASGVIPQISLIMGPCAGGAVYSPAITDFTFMVEDTSYLFITGPDVVKSVTNEDVSQQELGGAKTHTSISGVAHNSFNNDVDALLQLRNFMGFLPQSNQFPTPVRVCHDPCHEDVPALDTIIPPSTTTPYDMLDVIFGIVDERDFFEIMPKFAKNIIVGFGRMNGRTVGVVGNQPKVAAGCLDINASVKAARFVRFCDAFNIPIITLVDVPGFLPGVTQEHSGIIRNGAKLLYAYAEATVPKLTVITRKGYGGAYDVMSSKHLRGDINYAWPSAEVAVMGAKGAVTILYRGKPDLDKREAEYIDAFGSPFPAAQRGFIDDIIEPRTTRWRLCRDLDLMETKKLSNPPRKHGNIPL</sequence>
<evidence type="ECO:0000256" key="6">
    <source>
        <dbReference type="ARBA" id="ARBA00042797"/>
    </source>
</evidence>
<evidence type="ECO:0000256" key="3">
    <source>
        <dbReference type="ARBA" id="ARBA00013050"/>
    </source>
</evidence>
<proteinExistence type="inferred from homology"/>
<dbReference type="GO" id="GO:0005739">
    <property type="term" value="C:mitochondrion"/>
    <property type="evidence" value="ECO:0007669"/>
    <property type="project" value="TreeGrafter"/>
</dbReference>
<dbReference type="PANTHER" id="PTHR43842:SF2">
    <property type="entry name" value="PROPIONYL-COA CARBOXYLASE BETA CHAIN, MITOCHONDRIAL"/>
    <property type="match status" value="1"/>
</dbReference>
<reference evidence="11 12" key="1">
    <citation type="journal article" date="2023" name="Insect Mol. Biol.">
        <title>Genome sequencing provides insights into the evolution of gene families encoding plant cell wall-degrading enzymes in longhorned beetles.</title>
        <authorList>
            <person name="Shin N.R."/>
            <person name="Okamura Y."/>
            <person name="Kirsch R."/>
            <person name="Pauchet Y."/>
        </authorList>
    </citation>
    <scope>NUCLEOTIDE SEQUENCE [LARGE SCALE GENOMIC DNA]</scope>
    <source>
        <strain evidence="11">EAD_L_NR</strain>
    </source>
</reference>
<organism evidence="11 12">
    <name type="scientific">Exocentrus adspersus</name>
    <dbReference type="NCBI Taxonomy" id="1586481"/>
    <lineage>
        <taxon>Eukaryota</taxon>
        <taxon>Metazoa</taxon>
        <taxon>Ecdysozoa</taxon>
        <taxon>Arthropoda</taxon>
        <taxon>Hexapoda</taxon>
        <taxon>Insecta</taxon>
        <taxon>Pterygota</taxon>
        <taxon>Neoptera</taxon>
        <taxon>Endopterygota</taxon>
        <taxon>Coleoptera</taxon>
        <taxon>Polyphaga</taxon>
        <taxon>Cucujiformia</taxon>
        <taxon>Chrysomeloidea</taxon>
        <taxon>Cerambycidae</taxon>
        <taxon>Lamiinae</taxon>
        <taxon>Acanthocinini</taxon>
        <taxon>Exocentrus</taxon>
    </lineage>
</organism>
<dbReference type="EC" id="6.4.1.3" evidence="3"/>
<dbReference type="InterPro" id="IPR011763">
    <property type="entry name" value="COA_CT_C"/>
</dbReference>
<evidence type="ECO:0000256" key="2">
    <source>
        <dbReference type="ARBA" id="ARBA00006102"/>
    </source>
</evidence>
<comment type="caution">
    <text evidence="11">The sequence shown here is derived from an EMBL/GenBank/DDBJ whole genome shotgun (WGS) entry which is preliminary data.</text>
</comment>
<evidence type="ECO:0000256" key="1">
    <source>
        <dbReference type="ARBA" id="ARBA00005060"/>
    </source>
</evidence>
<comment type="pathway">
    <text evidence="1">Metabolic intermediate metabolism; propanoyl-CoA degradation; succinyl-CoA from propanoyl-CoA: step 1/3.</text>
</comment>
<dbReference type="FunFam" id="3.90.226.10:FF:000017">
    <property type="entry name" value="Propionyl-CoA carboxylase subunit beta 5"/>
    <property type="match status" value="1"/>
</dbReference>
<dbReference type="GO" id="GO:0004658">
    <property type="term" value="F:propionyl-CoA carboxylase activity"/>
    <property type="evidence" value="ECO:0007669"/>
    <property type="project" value="UniProtKB-EC"/>
</dbReference>
<dbReference type="SUPFAM" id="SSF52096">
    <property type="entry name" value="ClpP/crotonase"/>
    <property type="match status" value="2"/>
</dbReference>
<feature type="domain" description="CoA carboxyltransferase C-terminal" evidence="10">
    <location>
        <begin position="315"/>
        <end position="550"/>
    </location>
</feature>